<gene>
    <name evidence="3" type="ORF">M378DRAFT_19265</name>
</gene>
<feature type="region of interest" description="Disordered" evidence="2">
    <location>
        <begin position="516"/>
        <end position="559"/>
    </location>
</feature>
<proteinExistence type="predicted"/>
<accession>A0A0C2WBU7</accession>
<sequence>EEEAEEQADFPIKDDGSINSQEDFNDRASTPTSPVKRRSRSASFHEVPRLIDRSTATPAAEPDSSYVPSWPTLRDIPVSDRTLRSHNRPHEQHEVTSPSLDIPLPSRSLTPNPAHVTAPPVARPSVAYDGSHSLSELEQLRLRAEHQQTEHAAFMEINRLQQLELSRLEKLRAEKENLAQEQLKKDEAVRKQLDLDKAREQRLKADSFIEGTPDFQSDQLRMLYKQFQRTRQHQVSGEGSSKDKAATPSFVSKFGELNNTIDAPTLRVVKVKEDFFFAPINTDHDDYFNWVARQSLVLLQESPRNHFSLHLFLLFIKNLIDEAGSLLPNITIEVKQGNAEAPKAARPVTFVDLSQNENGHINTESLYPRTMDRPIVNNTEVVDVLMPSGEINSGAKDIEMVDNAAIGRNDDEILNNERKWFEMPPAVTITGDTLPARPATRRGTNKPGSLPPYIPPAQGAPDFLGRYGPPPAVNKATRPANPPSANLSNIANMVNQKFPNASIPDKVSLTKSFAEAAASSSRTPPKPNRFPVVEETSPKQSSAPLNQSSKGKSSKDWNGWQQVKRKDFKPTNKGTNPCELHLRAVSGSFGSLDGLYGKALTDAIGYKCRCVVDDWSEVKFNFERARFTDRKDLIITLDRPLTKESTILL</sequence>
<feature type="non-terminal residue" evidence="3">
    <location>
        <position position="1"/>
    </location>
</feature>
<keyword evidence="1" id="KW-0175">Coiled coil</keyword>
<evidence type="ECO:0000256" key="2">
    <source>
        <dbReference type="SAM" id="MobiDB-lite"/>
    </source>
</evidence>
<feature type="region of interest" description="Disordered" evidence="2">
    <location>
        <begin position="1"/>
        <end position="74"/>
    </location>
</feature>
<evidence type="ECO:0000313" key="4">
    <source>
        <dbReference type="Proteomes" id="UP000054549"/>
    </source>
</evidence>
<evidence type="ECO:0000256" key="1">
    <source>
        <dbReference type="SAM" id="Coils"/>
    </source>
</evidence>
<feature type="compositionally biased region" description="Polar residues" evidence="2">
    <location>
        <begin position="538"/>
        <end position="551"/>
    </location>
</feature>
<dbReference type="Proteomes" id="UP000054549">
    <property type="component" value="Unassembled WGS sequence"/>
</dbReference>
<protein>
    <submittedName>
        <fullName evidence="3">Uncharacterized protein</fullName>
    </submittedName>
</protein>
<feature type="compositionally biased region" description="Basic and acidic residues" evidence="2">
    <location>
        <begin position="85"/>
        <end position="94"/>
    </location>
</feature>
<organism evidence="3 4">
    <name type="scientific">Amanita muscaria (strain Koide BX008)</name>
    <dbReference type="NCBI Taxonomy" id="946122"/>
    <lineage>
        <taxon>Eukaryota</taxon>
        <taxon>Fungi</taxon>
        <taxon>Dikarya</taxon>
        <taxon>Basidiomycota</taxon>
        <taxon>Agaricomycotina</taxon>
        <taxon>Agaricomycetes</taxon>
        <taxon>Agaricomycetidae</taxon>
        <taxon>Agaricales</taxon>
        <taxon>Pluteineae</taxon>
        <taxon>Amanitaceae</taxon>
        <taxon>Amanita</taxon>
    </lineage>
</organism>
<feature type="region of interest" description="Disordered" evidence="2">
    <location>
        <begin position="85"/>
        <end position="104"/>
    </location>
</feature>
<feature type="coiled-coil region" evidence="1">
    <location>
        <begin position="158"/>
        <end position="191"/>
    </location>
</feature>
<dbReference type="STRING" id="946122.A0A0C2WBU7"/>
<dbReference type="InParanoid" id="A0A0C2WBU7"/>
<name>A0A0C2WBU7_AMAMK</name>
<keyword evidence="4" id="KW-1185">Reference proteome</keyword>
<dbReference type="AlphaFoldDB" id="A0A0C2WBU7"/>
<dbReference type="HOGENOM" id="CLU_005052_1_0_1"/>
<feature type="region of interest" description="Disordered" evidence="2">
    <location>
        <begin position="429"/>
        <end position="487"/>
    </location>
</feature>
<reference evidence="3 4" key="1">
    <citation type="submission" date="2014-04" db="EMBL/GenBank/DDBJ databases">
        <title>Evolutionary Origins and Diversification of the Mycorrhizal Mutualists.</title>
        <authorList>
            <consortium name="DOE Joint Genome Institute"/>
            <consortium name="Mycorrhizal Genomics Consortium"/>
            <person name="Kohler A."/>
            <person name="Kuo A."/>
            <person name="Nagy L.G."/>
            <person name="Floudas D."/>
            <person name="Copeland A."/>
            <person name="Barry K.W."/>
            <person name="Cichocki N."/>
            <person name="Veneault-Fourrey C."/>
            <person name="LaButti K."/>
            <person name="Lindquist E.A."/>
            <person name="Lipzen A."/>
            <person name="Lundell T."/>
            <person name="Morin E."/>
            <person name="Murat C."/>
            <person name="Riley R."/>
            <person name="Ohm R."/>
            <person name="Sun H."/>
            <person name="Tunlid A."/>
            <person name="Henrissat B."/>
            <person name="Grigoriev I.V."/>
            <person name="Hibbett D.S."/>
            <person name="Martin F."/>
        </authorList>
    </citation>
    <scope>NUCLEOTIDE SEQUENCE [LARGE SCALE GENOMIC DNA]</scope>
    <source>
        <strain evidence="3 4">Koide BX008</strain>
    </source>
</reference>
<dbReference type="EMBL" id="KN819000">
    <property type="protein sequence ID" value="KIL54041.1"/>
    <property type="molecule type" value="Genomic_DNA"/>
</dbReference>
<evidence type="ECO:0000313" key="3">
    <source>
        <dbReference type="EMBL" id="KIL54041.1"/>
    </source>
</evidence>
<feature type="compositionally biased region" description="Polar residues" evidence="2">
    <location>
        <begin position="17"/>
        <end position="33"/>
    </location>
</feature>